<name>A0AAV2HAR9_LYMST</name>
<proteinExistence type="predicted"/>
<organism evidence="2 3">
    <name type="scientific">Lymnaea stagnalis</name>
    <name type="common">Great pond snail</name>
    <name type="synonym">Helix stagnalis</name>
    <dbReference type="NCBI Taxonomy" id="6523"/>
    <lineage>
        <taxon>Eukaryota</taxon>
        <taxon>Metazoa</taxon>
        <taxon>Spiralia</taxon>
        <taxon>Lophotrochozoa</taxon>
        <taxon>Mollusca</taxon>
        <taxon>Gastropoda</taxon>
        <taxon>Heterobranchia</taxon>
        <taxon>Euthyneura</taxon>
        <taxon>Panpulmonata</taxon>
        <taxon>Hygrophila</taxon>
        <taxon>Lymnaeoidea</taxon>
        <taxon>Lymnaeidae</taxon>
        <taxon>Lymnaea</taxon>
    </lineage>
</organism>
<evidence type="ECO:0000313" key="2">
    <source>
        <dbReference type="EMBL" id="CAL1530325.1"/>
    </source>
</evidence>
<keyword evidence="3" id="KW-1185">Reference proteome</keyword>
<comment type="caution">
    <text evidence="2">The sequence shown here is derived from an EMBL/GenBank/DDBJ whole genome shotgun (WGS) entry which is preliminary data.</text>
</comment>
<evidence type="ECO:0000313" key="3">
    <source>
        <dbReference type="Proteomes" id="UP001497497"/>
    </source>
</evidence>
<keyword evidence="1" id="KW-0472">Membrane</keyword>
<dbReference type="Proteomes" id="UP001497497">
    <property type="component" value="Unassembled WGS sequence"/>
</dbReference>
<evidence type="ECO:0000256" key="1">
    <source>
        <dbReference type="SAM" id="Phobius"/>
    </source>
</evidence>
<keyword evidence="1" id="KW-1133">Transmembrane helix</keyword>
<keyword evidence="1" id="KW-0812">Transmembrane</keyword>
<reference evidence="2 3" key="1">
    <citation type="submission" date="2024-04" db="EMBL/GenBank/DDBJ databases">
        <authorList>
            <consortium name="Genoscope - CEA"/>
            <person name="William W."/>
        </authorList>
    </citation>
    <scope>NUCLEOTIDE SEQUENCE [LARGE SCALE GENOMIC DNA]</scope>
</reference>
<sequence length="478" mass="52472">MSPTLANCSVVILMYLYLGIYGTASTDVTLKEGEYFNFTCTSNDDRWYVTKNGVSDLVAWCRNQSCVAVHYRYGVQMGSLDNTGTFLSMAVYRNMTNVSCSNKNWNLKITDLIDVYVSSLTANPALILTPSLTVDVGSIVTFRCIGHGPPGTSFIINVNNSMVSMLSSNQVFIGVWSTVDYSMRAEQCDVTFAVYCQAGYDVTTRKTIRVSSLKCPHKGITSMSTIPTDTPVRDPAKLAPSTAMSTITTATADPVRDPAKLVTFTFTANMETEKLQVFPGSDVTFYCSGNGIMGNQLTLYNTTLQNVIFSHNEPYLAYTIRNWKCGTSSVIGCQAGSDVTVAREIIVEASKCQRTVYDESKLIWPMSSTGIILAIGITVAYLSYRVRLVKKRAATNALRHRPENTPSPEAAPYVAHTSASMEHPYHAALSDHGSLPPRYSQVVRDAGKYKMPSAASVFDEPPLYNSLFEEQAPPKYSL</sequence>
<gene>
    <name evidence="2" type="ORF">GSLYS_00004458001</name>
</gene>
<dbReference type="AlphaFoldDB" id="A0AAV2HAR9"/>
<protein>
    <submittedName>
        <fullName evidence="2">Uncharacterized protein</fullName>
    </submittedName>
</protein>
<dbReference type="EMBL" id="CAXITT010000067">
    <property type="protein sequence ID" value="CAL1530325.1"/>
    <property type="molecule type" value="Genomic_DNA"/>
</dbReference>
<accession>A0AAV2HAR9</accession>
<feature type="transmembrane region" description="Helical" evidence="1">
    <location>
        <begin position="362"/>
        <end position="382"/>
    </location>
</feature>